<dbReference type="RefSeq" id="XP_049265482.1">
    <property type="nucleotide sequence ID" value="XM_049404946.1"/>
</dbReference>
<keyword evidence="5" id="KW-0175">Coiled coil</keyword>
<dbReference type="GO" id="GO:0005524">
    <property type="term" value="F:ATP binding"/>
    <property type="evidence" value="ECO:0007669"/>
    <property type="project" value="UniProtKB-UniRule"/>
</dbReference>
<keyword evidence="2 3" id="KW-0067">ATP-binding</keyword>
<accession>A0A8J5QS60</accession>
<dbReference type="InterPro" id="IPR027640">
    <property type="entry name" value="Kinesin-like_fam"/>
</dbReference>
<dbReference type="FunFam" id="3.40.850.10:FF:000194">
    <property type="entry name" value="AaceriADR145Cp"/>
    <property type="match status" value="1"/>
</dbReference>
<feature type="compositionally biased region" description="Polar residues" evidence="6">
    <location>
        <begin position="659"/>
        <end position="678"/>
    </location>
</feature>
<dbReference type="PROSITE" id="PS50067">
    <property type="entry name" value="KINESIN_MOTOR_2"/>
    <property type="match status" value="1"/>
</dbReference>
<dbReference type="InterPro" id="IPR019821">
    <property type="entry name" value="Kinesin_motor_CS"/>
</dbReference>
<gene>
    <name evidence="8" type="ORF">J8A68_001306</name>
</gene>
<feature type="compositionally biased region" description="Basic and acidic residues" evidence="6">
    <location>
        <begin position="728"/>
        <end position="741"/>
    </location>
</feature>
<dbReference type="GO" id="GO:0008017">
    <property type="term" value="F:microtubule binding"/>
    <property type="evidence" value="ECO:0007669"/>
    <property type="project" value="InterPro"/>
</dbReference>
<evidence type="ECO:0000256" key="4">
    <source>
        <dbReference type="RuleBase" id="RU000394"/>
    </source>
</evidence>
<evidence type="ECO:0000313" key="8">
    <source>
        <dbReference type="EMBL" id="KAG7665250.1"/>
    </source>
</evidence>
<feature type="coiled-coil region" evidence="5">
    <location>
        <begin position="524"/>
        <end position="551"/>
    </location>
</feature>
<feature type="compositionally biased region" description="Polar residues" evidence="6">
    <location>
        <begin position="686"/>
        <end position="698"/>
    </location>
</feature>
<dbReference type="EMBL" id="JAGSYN010000051">
    <property type="protein sequence ID" value="KAG7665250.1"/>
    <property type="molecule type" value="Genomic_DNA"/>
</dbReference>
<sequence>MSSIFSKSIDWEISSLTNSIDFSDTESLSTSTTTTPNSNFNILSPTSATILETTHGNHSQQYEKNQHVKVLCRFRPPSPFENRKGKSIVDFPNTETVTFKSRDSINNFVFDRVFQPDSSQLDIYQFSISETVDDLLNGYNGTVLAYGQTGSGKSYTMLGDIDSPEERGIIPRIASELFKYIEQEGDEAVMEYTLAVSFMEIYMEKIKDLINVNNNNHNDSVESLQIHEDKRNGIYVKGLSQAFVSSEDELLDILANGLKYRSTSSTNMNLESSRSHTIFQIKLIQKHITTEVIRRSHLFLVDLAGSEKVDKTGAQGQTLEEAKKINSSLSALGNVINALTDEKSTHIPYRDSKLTRILQESLGGNSRTSLIINCSPSSLNDLETLSTLRFGMRAKKIKNEACVNTELGEKGLKERIAQLEKINVHNREYIQQLETEIAYLRSDNAIHSASNTNRQRIPRRVRSINSMASTASLGSTATFQYPGALTLSSTPSRLPVLSSSTLSTISIEPRQQHMVVANGSSPNLQTMNEELDRRDKKIEELENTILNLKMTNLKSSHQEESKLFSLENTLHTIGNKLAEVELININLRKHLLISEKIIESRDNKINKLKVALREQQGTIGRESKVFRDKLELIGRNLEELRKDRLEELKFRRESMLSMTSGSVNGNKINESSESVAKNDSNDTHSDNQTQQNSPIKNTKFNDKKKSIESKNYEGDAEHEDEDDASDISEIHPDPELLDDHPASPVKSIKSITSIQQQLSPESNYTPKAKSIQSFESEKWGFAMNQSRRLPPPPPRNAATNQASIDELEADIINFESEYVTIRDFLNESRQKGLAGDHPHHSLALDRIDTSSTAEMFGGNGEFEKGTAEQVVMKGKRKKTPSFGLNLKIVKPLRGGNSSH</sequence>
<feature type="compositionally biased region" description="Acidic residues" evidence="6">
    <location>
        <begin position="716"/>
        <end position="726"/>
    </location>
</feature>
<dbReference type="CDD" id="cd01369">
    <property type="entry name" value="KISc_KHC_KIF5"/>
    <property type="match status" value="1"/>
</dbReference>
<name>A0A8J5QS60_9ASCO</name>
<comment type="similarity">
    <text evidence="3 4">Belongs to the TRAFAC class myosin-kinesin ATPase superfamily. Kinesin family.</text>
</comment>
<dbReference type="AlphaFoldDB" id="A0A8J5QS60"/>
<evidence type="ECO:0000259" key="7">
    <source>
        <dbReference type="PROSITE" id="PS50067"/>
    </source>
</evidence>
<dbReference type="GO" id="GO:0005874">
    <property type="term" value="C:microtubule"/>
    <property type="evidence" value="ECO:0007669"/>
    <property type="project" value="UniProtKB-KW"/>
</dbReference>
<organism evidence="8 9">
    <name type="scientific">[Candida] subhashii</name>
    <dbReference type="NCBI Taxonomy" id="561895"/>
    <lineage>
        <taxon>Eukaryota</taxon>
        <taxon>Fungi</taxon>
        <taxon>Dikarya</taxon>
        <taxon>Ascomycota</taxon>
        <taxon>Saccharomycotina</taxon>
        <taxon>Pichiomycetes</taxon>
        <taxon>Debaryomycetaceae</taxon>
        <taxon>Spathaspora</taxon>
    </lineage>
</organism>
<protein>
    <recommendedName>
        <fullName evidence="4">Kinesin-like protein</fullName>
    </recommendedName>
</protein>
<dbReference type="SMART" id="SM00129">
    <property type="entry name" value="KISc"/>
    <property type="match status" value="1"/>
</dbReference>
<feature type="domain" description="Kinesin motor" evidence="7">
    <location>
        <begin position="67"/>
        <end position="397"/>
    </location>
</feature>
<evidence type="ECO:0000256" key="3">
    <source>
        <dbReference type="PROSITE-ProRule" id="PRU00283"/>
    </source>
</evidence>
<proteinExistence type="inferred from homology"/>
<keyword evidence="1 3" id="KW-0547">Nucleotide-binding</keyword>
<comment type="caution">
    <text evidence="8">The sequence shown here is derived from an EMBL/GenBank/DDBJ whole genome shotgun (WGS) entry which is preliminary data.</text>
</comment>
<feature type="region of interest" description="Disordered" evidence="6">
    <location>
        <begin position="659"/>
        <end position="748"/>
    </location>
</feature>
<keyword evidence="9" id="KW-1185">Reference proteome</keyword>
<dbReference type="Proteomes" id="UP000694255">
    <property type="component" value="Unassembled WGS sequence"/>
</dbReference>
<evidence type="ECO:0000313" key="9">
    <source>
        <dbReference type="Proteomes" id="UP000694255"/>
    </source>
</evidence>
<dbReference type="GO" id="GO:0007018">
    <property type="term" value="P:microtubule-based movement"/>
    <property type="evidence" value="ECO:0007669"/>
    <property type="project" value="InterPro"/>
</dbReference>
<evidence type="ECO:0000256" key="1">
    <source>
        <dbReference type="ARBA" id="ARBA00022741"/>
    </source>
</evidence>
<evidence type="ECO:0000256" key="6">
    <source>
        <dbReference type="SAM" id="MobiDB-lite"/>
    </source>
</evidence>
<dbReference type="GO" id="GO:0003777">
    <property type="term" value="F:microtubule motor activity"/>
    <property type="evidence" value="ECO:0007669"/>
    <property type="project" value="InterPro"/>
</dbReference>
<dbReference type="Pfam" id="PF00225">
    <property type="entry name" value="Kinesin"/>
    <property type="match status" value="1"/>
</dbReference>
<dbReference type="GeneID" id="73468107"/>
<evidence type="ECO:0000256" key="5">
    <source>
        <dbReference type="SAM" id="Coils"/>
    </source>
</evidence>
<dbReference type="InterPro" id="IPR001752">
    <property type="entry name" value="Kinesin_motor_dom"/>
</dbReference>
<dbReference type="OrthoDB" id="3176171at2759"/>
<reference evidence="8 9" key="1">
    <citation type="journal article" date="2021" name="DNA Res.">
        <title>Genome analysis of Candida subhashii reveals its hybrid nature and dual mitochondrial genome conformations.</title>
        <authorList>
            <person name="Mixao V."/>
            <person name="Hegedusova E."/>
            <person name="Saus E."/>
            <person name="Pryszcz L.P."/>
            <person name="Cillingova A."/>
            <person name="Nosek J."/>
            <person name="Gabaldon T."/>
        </authorList>
    </citation>
    <scope>NUCLEOTIDE SEQUENCE [LARGE SCALE GENOMIC DNA]</scope>
    <source>
        <strain evidence="8 9">CBS 10753</strain>
    </source>
</reference>
<dbReference type="PANTHER" id="PTHR47968:SF17">
    <property type="entry name" value="KINESIN-LIKE PROTEIN"/>
    <property type="match status" value="1"/>
</dbReference>
<dbReference type="PANTHER" id="PTHR47968">
    <property type="entry name" value="CENTROMERE PROTEIN E"/>
    <property type="match status" value="1"/>
</dbReference>
<evidence type="ECO:0000256" key="2">
    <source>
        <dbReference type="ARBA" id="ARBA00022840"/>
    </source>
</evidence>
<keyword evidence="4" id="KW-0493">Microtubule</keyword>
<keyword evidence="3 4" id="KW-0505">Motor protein</keyword>
<feature type="compositionally biased region" description="Basic and acidic residues" evidence="6">
    <location>
        <begin position="699"/>
        <end position="715"/>
    </location>
</feature>
<feature type="binding site" evidence="3">
    <location>
        <begin position="147"/>
        <end position="154"/>
    </location>
    <ligand>
        <name>ATP</name>
        <dbReference type="ChEBI" id="CHEBI:30616"/>
    </ligand>
</feature>
<dbReference type="PROSITE" id="PS00411">
    <property type="entry name" value="KINESIN_MOTOR_1"/>
    <property type="match status" value="1"/>
</dbReference>